<accession>A0A1S8A6G2</accession>
<evidence type="ECO:0000313" key="3">
    <source>
        <dbReference type="Proteomes" id="UP000054516"/>
    </source>
</evidence>
<evidence type="ECO:0000313" key="2">
    <source>
        <dbReference type="EMBL" id="GAW25643.1"/>
    </source>
</evidence>
<protein>
    <submittedName>
        <fullName evidence="2">Uncharacterized protein</fullName>
    </submittedName>
</protein>
<dbReference type="Proteomes" id="UP000054516">
    <property type="component" value="Unassembled WGS sequence"/>
</dbReference>
<dbReference type="AlphaFoldDB" id="A0A1S8A6G2"/>
<feature type="compositionally biased region" description="Basic and acidic residues" evidence="1">
    <location>
        <begin position="14"/>
        <end position="71"/>
    </location>
</feature>
<gene>
    <name evidence="2" type="ORF">SAMD00023353_1001590</name>
</gene>
<reference evidence="2" key="1">
    <citation type="submission" date="2016-03" db="EMBL/GenBank/DDBJ databases">
        <title>Draft genome sequence of Rosellinia necatrix.</title>
        <authorList>
            <person name="Kanematsu S."/>
        </authorList>
    </citation>
    <scope>NUCLEOTIDE SEQUENCE [LARGE SCALE GENOMIC DNA]</scope>
    <source>
        <strain evidence="2">W97</strain>
    </source>
</reference>
<sequence length="110" mass="12483">MDGRGKGRGPPLREGNRLMEEGGPRSDIGSERPANEWRRQPIGAEMHRAESSREVQQRLESRPGDFDVRHTTWTEPTSLNLYRKCVEKNDAAPFKLYETSRTPGSNEASD</sequence>
<feature type="region of interest" description="Disordered" evidence="1">
    <location>
        <begin position="1"/>
        <end position="71"/>
    </location>
</feature>
<keyword evidence="3" id="KW-1185">Reference proteome</keyword>
<evidence type="ECO:0000256" key="1">
    <source>
        <dbReference type="SAM" id="MobiDB-lite"/>
    </source>
</evidence>
<name>A0A1S8A6G2_ROSNE</name>
<dbReference type="EMBL" id="DF977455">
    <property type="protein sequence ID" value="GAW25643.1"/>
    <property type="molecule type" value="Genomic_DNA"/>
</dbReference>
<organism evidence="2">
    <name type="scientific">Rosellinia necatrix</name>
    <name type="common">White root-rot fungus</name>
    <dbReference type="NCBI Taxonomy" id="77044"/>
    <lineage>
        <taxon>Eukaryota</taxon>
        <taxon>Fungi</taxon>
        <taxon>Dikarya</taxon>
        <taxon>Ascomycota</taxon>
        <taxon>Pezizomycotina</taxon>
        <taxon>Sordariomycetes</taxon>
        <taxon>Xylariomycetidae</taxon>
        <taxon>Xylariales</taxon>
        <taxon>Xylariaceae</taxon>
        <taxon>Rosellinia</taxon>
    </lineage>
</organism>
<proteinExistence type="predicted"/>